<dbReference type="EMBL" id="SEOQ01001938">
    <property type="protein sequence ID" value="TFY50221.1"/>
    <property type="molecule type" value="Genomic_DNA"/>
</dbReference>
<feature type="region of interest" description="Disordered" evidence="4">
    <location>
        <begin position="339"/>
        <end position="476"/>
    </location>
</feature>
<evidence type="ECO:0000313" key="6">
    <source>
        <dbReference type="Proteomes" id="UP000298327"/>
    </source>
</evidence>
<feature type="compositionally biased region" description="Acidic residues" evidence="4">
    <location>
        <begin position="435"/>
        <end position="457"/>
    </location>
</feature>
<dbReference type="OrthoDB" id="194358at2759"/>
<feature type="compositionally biased region" description="Low complexity" evidence="4">
    <location>
        <begin position="311"/>
        <end position="323"/>
    </location>
</feature>
<dbReference type="PANTHER" id="PTHR24173:SF74">
    <property type="entry name" value="ANKYRIN REPEAT DOMAIN-CONTAINING PROTEIN 16"/>
    <property type="match status" value="1"/>
</dbReference>
<dbReference type="PANTHER" id="PTHR24173">
    <property type="entry name" value="ANKYRIN REPEAT CONTAINING"/>
    <property type="match status" value="1"/>
</dbReference>
<evidence type="ECO:0000256" key="3">
    <source>
        <dbReference type="PROSITE-ProRule" id="PRU00023"/>
    </source>
</evidence>
<evidence type="ECO:0000256" key="4">
    <source>
        <dbReference type="SAM" id="MobiDB-lite"/>
    </source>
</evidence>
<feature type="repeat" description="ANK" evidence="3">
    <location>
        <begin position="105"/>
        <end position="137"/>
    </location>
</feature>
<name>A0A4Y9XM06_9AGAM</name>
<feature type="compositionally biased region" description="Basic and acidic residues" evidence="4">
    <location>
        <begin position="340"/>
        <end position="349"/>
    </location>
</feature>
<dbReference type="STRING" id="205917.A0A4Y9XM06"/>
<feature type="compositionally biased region" description="Polar residues" evidence="4">
    <location>
        <begin position="383"/>
        <end position="398"/>
    </location>
</feature>
<feature type="region of interest" description="Disordered" evidence="4">
    <location>
        <begin position="228"/>
        <end position="324"/>
    </location>
</feature>
<dbReference type="Proteomes" id="UP000298327">
    <property type="component" value="Unassembled WGS sequence"/>
</dbReference>
<gene>
    <name evidence="5" type="ORF">EVG20_g11647</name>
</gene>
<organism evidence="5 6">
    <name type="scientific">Dentipellis fragilis</name>
    <dbReference type="NCBI Taxonomy" id="205917"/>
    <lineage>
        <taxon>Eukaryota</taxon>
        <taxon>Fungi</taxon>
        <taxon>Dikarya</taxon>
        <taxon>Basidiomycota</taxon>
        <taxon>Agaricomycotina</taxon>
        <taxon>Agaricomycetes</taxon>
        <taxon>Russulales</taxon>
        <taxon>Hericiaceae</taxon>
        <taxon>Dentipellis</taxon>
    </lineage>
</organism>
<dbReference type="PROSITE" id="PS50088">
    <property type="entry name" value="ANK_REPEAT"/>
    <property type="match status" value="1"/>
</dbReference>
<sequence>MGSPFEDYSHTGAFARAMQIPGASVAAIRSHFVVLQVRLDIDLTGDRSPSCEASKQSEAGCSATCAASLCIAVTLAVTPRLPRRYSPSAPRSSSSVPPGPIIGTSGSTPLHFAAANGHTAVARLLLQHGARPARPDKHGVTPEMLARRCRWIDCADAIAEFVREKDRDLRERETLLGLPDEYKDLRDNKECVCMWKRDRHGSTCSCETGDTRRLLHVKRSIDNVVHALKPSTPSSHTHSVSLSSASLLSGSTRRGPSPEDGTHSPCTPDSMRSAHSPSPSAFPPRRPSLPTDELPRKPASSRKKEKERRPSSAGTGASASPASVRKLGSKYSLLNLFRRGSTEQERELTEDGAADDFVSDGRNASVENVRPGILRGHQRALSGPSTPNFQVLSTTNGSVGTGQGSGRALRFDNYNWDAWSRSRSPGRPDINDGTFVEDDEFDDDDDEDEDDEDEEEYGQPLPRATFGLGLRPVGSR</sequence>
<dbReference type="InterPro" id="IPR002110">
    <property type="entry name" value="Ankyrin_rpt"/>
</dbReference>
<dbReference type="PROSITE" id="PS50297">
    <property type="entry name" value="ANK_REP_REGION"/>
    <property type="match status" value="1"/>
</dbReference>
<dbReference type="Pfam" id="PF12796">
    <property type="entry name" value="Ank_2"/>
    <property type="match status" value="1"/>
</dbReference>
<dbReference type="Gene3D" id="1.25.40.20">
    <property type="entry name" value="Ankyrin repeat-containing domain"/>
    <property type="match status" value="1"/>
</dbReference>
<evidence type="ECO:0000256" key="2">
    <source>
        <dbReference type="ARBA" id="ARBA00023043"/>
    </source>
</evidence>
<keyword evidence="6" id="KW-1185">Reference proteome</keyword>
<dbReference type="InterPro" id="IPR036770">
    <property type="entry name" value="Ankyrin_rpt-contain_sf"/>
</dbReference>
<protein>
    <submittedName>
        <fullName evidence="5">Uncharacterized protein</fullName>
    </submittedName>
</protein>
<keyword evidence="1" id="KW-0677">Repeat</keyword>
<keyword evidence="2 3" id="KW-0040">ANK repeat</keyword>
<dbReference type="AlphaFoldDB" id="A0A4Y9XM06"/>
<accession>A0A4Y9XM06</accession>
<proteinExistence type="predicted"/>
<evidence type="ECO:0000256" key="1">
    <source>
        <dbReference type="ARBA" id="ARBA00022737"/>
    </source>
</evidence>
<feature type="compositionally biased region" description="Low complexity" evidence="4">
    <location>
        <begin position="231"/>
        <end position="252"/>
    </location>
</feature>
<comment type="caution">
    <text evidence="5">The sequence shown here is derived from an EMBL/GenBank/DDBJ whole genome shotgun (WGS) entry which is preliminary data.</text>
</comment>
<dbReference type="SMART" id="SM00248">
    <property type="entry name" value="ANK"/>
    <property type="match status" value="1"/>
</dbReference>
<reference evidence="5 6" key="1">
    <citation type="submission" date="2019-02" db="EMBL/GenBank/DDBJ databases">
        <title>Genome sequencing of the rare red list fungi Dentipellis fragilis.</title>
        <authorList>
            <person name="Buettner E."/>
            <person name="Kellner H."/>
        </authorList>
    </citation>
    <scope>NUCLEOTIDE SEQUENCE [LARGE SCALE GENOMIC DNA]</scope>
    <source>
        <strain evidence="5 6">DSM 105465</strain>
    </source>
</reference>
<evidence type="ECO:0000313" key="5">
    <source>
        <dbReference type="EMBL" id="TFY50221.1"/>
    </source>
</evidence>
<dbReference type="SUPFAM" id="SSF48403">
    <property type="entry name" value="Ankyrin repeat"/>
    <property type="match status" value="1"/>
</dbReference>